<reference evidence="2" key="1">
    <citation type="submission" date="2016-10" db="EMBL/GenBank/DDBJ databases">
        <authorList>
            <person name="Varghese N."/>
            <person name="Submissions S."/>
        </authorList>
    </citation>
    <scope>NUCLEOTIDE SEQUENCE [LARGE SCALE GENOMIC DNA]</scope>
    <source>
        <strain evidence="2">CCM 7469</strain>
    </source>
</reference>
<dbReference type="EMBL" id="FNDS01000004">
    <property type="protein sequence ID" value="SDH95501.1"/>
    <property type="molecule type" value="Genomic_DNA"/>
</dbReference>
<evidence type="ECO:0000313" key="1">
    <source>
        <dbReference type="EMBL" id="SDH95501.1"/>
    </source>
</evidence>
<dbReference type="RefSeq" id="WP_139199058.1">
    <property type="nucleotide sequence ID" value="NZ_FNDS01000004.1"/>
</dbReference>
<gene>
    <name evidence="1" type="ORF">SAMN05216272_104362</name>
</gene>
<organism evidence="1 2">
    <name type="scientific">Pseudomonas panipatensis</name>
    <dbReference type="NCBI Taxonomy" id="428992"/>
    <lineage>
        <taxon>Bacteria</taxon>
        <taxon>Pseudomonadati</taxon>
        <taxon>Pseudomonadota</taxon>
        <taxon>Gammaproteobacteria</taxon>
        <taxon>Pseudomonadales</taxon>
        <taxon>Pseudomonadaceae</taxon>
        <taxon>Pseudomonas</taxon>
    </lineage>
</organism>
<evidence type="ECO:0000313" key="2">
    <source>
        <dbReference type="Proteomes" id="UP000199636"/>
    </source>
</evidence>
<dbReference type="OrthoDB" id="9179739at2"/>
<proteinExistence type="predicted"/>
<name>A0A1G8GMF4_9PSED</name>
<dbReference type="AlphaFoldDB" id="A0A1G8GMF4"/>
<dbReference type="Proteomes" id="UP000199636">
    <property type="component" value="Unassembled WGS sequence"/>
</dbReference>
<sequence length="464" mass="52988">MKIKPGVRFTLRSPDDEGSLDFTTSVILFNSYTASNKKLIRSALNPSIRKNKLIPNEINAYNLCIHEYTHYLDLTTTAWGMEFLYRRSVALSKIIAQGKSALSVAMLNAAEIKMHNDFNRVHRQVRLGDLVTKHGLTYSERHGTVIIVHLYINDTLVAETSISMLSILEANAVAHEYEGEYKWVACTKGGVDNIQHGRIDAKFTQLLEDSSRLEYNIIHILVAIHFPTQSLRHRLKVVATLCRIALNMSSMDLAIFANIISDRILNQYLGDALCNDLCRGMSRQVVAFYLVLMLYEYIEEIGLTTELVAQNIDESLPQLVDAMLSHRGFESPPSQAISDLEFDTYLKLLRQKRGKFILPGTLRAAAFNRKLLGTECFTSRAFRRLKLPDIILDDHSKIRAPSRIRANVVSHWENMYDECSELDYLAQDPDVMKKFHMPPGANGPMQLRREIHLRRLMNMEFDEP</sequence>
<protein>
    <submittedName>
        <fullName evidence="1">Uncharacterized protein</fullName>
    </submittedName>
</protein>
<keyword evidence="2" id="KW-1185">Reference proteome</keyword>
<accession>A0A1G8GMF4</accession>